<keyword evidence="2" id="KW-0472">Membrane</keyword>
<keyword evidence="2" id="KW-1133">Transmembrane helix</keyword>
<dbReference type="OrthoDB" id="214949at2157"/>
<dbReference type="AlphaFoldDB" id="M0NGU0"/>
<dbReference type="InterPro" id="IPR055706">
    <property type="entry name" value="Slg1/2_DUF7282"/>
</dbReference>
<proteinExistence type="predicted"/>
<feature type="region of interest" description="Disordered" evidence="1">
    <location>
        <begin position="601"/>
        <end position="629"/>
    </location>
</feature>
<dbReference type="eggNOG" id="arCOG10180">
    <property type="taxonomic scope" value="Archaea"/>
</dbReference>
<dbReference type="eggNOG" id="arCOG01744">
    <property type="taxonomic scope" value="Archaea"/>
</dbReference>
<dbReference type="PATRIC" id="fig|1227457.3.peg.32"/>
<feature type="transmembrane region" description="Helical" evidence="2">
    <location>
        <begin position="86"/>
        <end position="105"/>
    </location>
</feature>
<organism evidence="4 5">
    <name type="scientific">Halococcus thailandensis JCM 13552</name>
    <dbReference type="NCBI Taxonomy" id="1227457"/>
    <lineage>
        <taxon>Archaea</taxon>
        <taxon>Methanobacteriati</taxon>
        <taxon>Methanobacteriota</taxon>
        <taxon>Stenosarchaea group</taxon>
        <taxon>Halobacteria</taxon>
        <taxon>Halobacteriales</taxon>
        <taxon>Halococcaceae</taxon>
        <taxon>Halococcus</taxon>
    </lineage>
</organism>
<feature type="domain" description="DUF7282" evidence="3">
    <location>
        <begin position="358"/>
        <end position="470"/>
    </location>
</feature>
<dbReference type="Proteomes" id="UP000011680">
    <property type="component" value="Unassembled WGS sequence"/>
</dbReference>
<dbReference type="Pfam" id="PF04307">
    <property type="entry name" value="YdjM"/>
    <property type="match status" value="1"/>
</dbReference>
<evidence type="ECO:0000259" key="3">
    <source>
        <dbReference type="Pfam" id="PF23951"/>
    </source>
</evidence>
<keyword evidence="2" id="KW-0812">Transmembrane</keyword>
<feature type="compositionally biased region" description="Low complexity" evidence="1">
    <location>
        <begin position="490"/>
        <end position="503"/>
    </location>
</feature>
<feature type="region of interest" description="Disordered" evidence="1">
    <location>
        <begin position="474"/>
        <end position="511"/>
    </location>
</feature>
<evidence type="ECO:0000313" key="5">
    <source>
        <dbReference type="Proteomes" id="UP000011680"/>
    </source>
</evidence>
<evidence type="ECO:0000313" key="4">
    <source>
        <dbReference type="EMBL" id="EMA56783.1"/>
    </source>
</evidence>
<feature type="compositionally biased region" description="Polar residues" evidence="1">
    <location>
        <begin position="609"/>
        <end position="627"/>
    </location>
</feature>
<reference evidence="4 5" key="1">
    <citation type="journal article" date="2014" name="PLoS Genet.">
        <title>Phylogenetically driven sequencing of extremely halophilic archaea reveals strategies for static and dynamic osmo-response.</title>
        <authorList>
            <person name="Becker E.A."/>
            <person name="Seitzer P.M."/>
            <person name="Tritt A."/>
            <person name="Larsen D."/>
            <person name="Krusor M."/>
            <person name="Yao A.I."/>
            <person name="Wu D."/>
            <person name="Madern D."/>
            <person name="Eisen J.A."/>
            <person name="Darling A.E."/>
            <person name="Facciotti M.T."/>
        </authorList>
    </citation>
    <scope>NUCLEOTIDE SEQUENCE [LARGE SCALE GENOMIC DNA]</scope>
    <source>
        <strain evidence="4 5">JCM 13552</strain>
    </source>
</reference>
<sequence length="660" mass="68961">MHRRGHVGMAMLAYAPAGFLLLRKQRLGLALLGLVAVLLVEPLPDNDMRIPGLDHRGTSHSLFAALVIGAVLGGLGWVVGDQLGAALTSLDSSIVGPFAGVFEIAGQQLRGLDESALAQFGFAVGVYGIVAHLLGDVITVSGIRPLLPLSRWRLSLSRLHADNPLANNALFGVGAVMLVAIALTTTPAGLAIPADVSPVGAASAQSTTQTANATNATVELDSTNNTTAANVTIAEATLPDGGFVVLHGEGFAEGGTLRGTEIAASGYLKPGTHRDLTLPVKQGASGSSNISQLNVTKANLSLVAYQDTDNDSQFGYIASKGRNDTPYENGSQPVADTETVMLEGNIEEAKQRSQTKPATITFGDQQLRQDTLFIENATLPKGGFVVVHNESYQPPNGDPIGSAIGISGYLKSGTHRNVTVKVLNGSLNETQIVTAVPYLDTNGNQSYDYIRSGGETDYAYLNRAGGQATITNDTATISVEGNDSEDGGWSSNESSTSSGVASSDRAASNTSTPFCLTNLSANRTAHVHEKITVTAEIENPTGSRLEGEIVLATAGEIAETQDVALFAQENRTVTFEHTYDSPGEYVVKVGNRTKHIRIVEEGEPLETPAPTTGTGANNSSVKSSSDATGLGDVAPPAVVVLVVVGGGYALYRRRQNDDQW</sequence>
<name>M0NGU0_9EURY</name>
<evidence type="ECO:0000256" key="2">
    <source>
        <dbReference type="SAM" id="Phobius"/>
    </source>
</evidence>
<feature type="transmembrane region" description="Helical" evidence="2">
    <location>
        <begin position="58"/>
        <end position="79"/>
    </location>
</feature>
<evidence type="ECO:0000256" key="1">
    <source>
        <dbReference type="SAM" id="MobiDB-lite"/>
    </source>
</evidence>
<protein>
    <recommendedName>
        <fullName evidence="3">DUF7282 domain-containing protein</fullName>
    </recommendedName>
</protein>
<accession>M0NGU0</accession>
<feature type="domain" description="DUF7282" evidence="3">
    <location>
        <begin position="220"/>
        <end position="340"/>
    </location>
</feature>
<feature type="transmembrane region" description="Helical" evidence="2">
    <location>
        <begin position="164"/>
        <end position="183"/>
    </location>
</feature>
<feature type="transmembrane region" description="Helical" evidence="2">
    <location>
        <begin position="117"/>
        <end position="143"/>
    </location>
</feature>
<dbReference type="Pfam" id="PF23951">
    <property type="entry name" value="DUF7282"/>
    <property type="match status" value="2"/>
</dbReference>
<dbReference type="RefSeq" id="WP_007736383.1">
    <property type="nucleotide sequence ID" value="NZ_AOMF01000015.1"/>
</dbReference>
<dbReference type="InterPro" id="IPR007404">
    <property type="entry name" value="YdjM-like"/>
</dbReference>
<comment type="caution">
    <text evidence="4">The sequence shown here is derived from an EMBL/GenBank/DDBJ whole genome shotgun (WGS) entry which is preliminary data.</text>
</comment>
<keyword evidence="5" id="KW-1185">Reference proteome</keyword>
<gene>
    <name evidence="4" type="ORF">C451_00205</name>
</gene>
<dbReference type="EMBL" id="AOMF01000015">
    <property type="protein sequence ID" value="EMA56783.1"/>
    <property type="molecule type" value="Genomic_DNA"/>
</dbReference>